<evidence type="ECO:0000259" key="2">
    <source>
        <dbReference type="Pfam" id="PF17919"/>
    </source>
</evidence>
<name>A0AAW2WXY6_9LAMI</name>
<sequence length="401" mass="45331">MPHRKESSFGVFHLESLQDFLNIRASGSLFETIDGPLEMADLLLFSNRCETLRLIHIDLFLNKPVKESRFHVHLPYFIVIPCSYDKHNPNGLGHGYGRIGFLKVDPRSLSITFRHKPGLEEAETTFNQLKRLMTSAPVLAMLVFSQPFIVETDASGTGIREIQSSYEGNTLFQTMIHAKAIDTASFPDYEYEAGLVKECEICQRVKHENNPYPGLLQALPIPEQAWSCILMDFIEGLPHYEGKDSILVVVDRQTSVSLKRQLKLSTKYFGPYKVIEKVGKVAYKLELPPGSKVHPVFISLLKKTIGSKYFPSQNLPELKDEVFKVYPTAILARRLIPRNNVGIPQDRAIEGSLEFGDKLKIATQSDVISPELGHDQIRKEIGDFPRNKNSQIEPTRSHVDG</sequence>
<protein>
    <recommendedName>
        <fullName evidence="5">Reverse transcriptase/retrotransposon-derived protein RNase H-like domain-containing protein</fullName>
    </recommendedName>
</protein>
<dbReference type="PANTHER" id="PTHR45835:SF104">
    <property type="entry name" value="PROTEIN NYNRIN-LIKE"/>
    <property type="match status" value="1"/>
</dbReference>
<feature type="region of interest" description="Disordered" evidence="1">
    <location>
        <begin position="382"/>
        <end position="401"/>
    </location>
</feature>
<dbReference type="PANTHER" id="PTHR45835">
    <property type="entry name" value="YALI0A06105P"/>
    <property type="match status" value="1"/>
</dbReference>
<dbReference type="InterPro" id="IPR056924">
    <property type="entry name" value="SH3_Tf2-1"/>
</dbReference>
<organism evidence="4">
    <name type="scientific">Sesamum latifolium</name>
    <dbReference type="NCBI Taxonomy" id="2727402"/>
    <lineage>
        <taxon>Eukaryota</taxon>
        <taxon>Viridiplantae</taxon>
        <taxon>Streptophyta</taxon>
        <taxon>Embryophyta</taxon>
        <taxon>Tracheophyta</taxon>
        <taxon>Spermatophyta</taxon>
        <taxon>Magnoliopsida</taxon>
        <taxon>eudicotyledons</taxon>
        <taxon>Gunneridae</taxon>
        <taxon>Pentapetalae</taxon>
        <taxon>asterids</taxon>
        <taxon>lamiids</taxon>
        <taxon>Lamiales</taxon>
        <taxon>Pedaliaceae</taxon>
        <taxon>Sesamum</taxon>
    </lineage>
</organism>
<feature type="domain" description="Tf2-1-like SH3-like" evidence="3">
    <location>
        <begin position="247"/>
        <end position="303"/>
    </location>
</feature>
<evidence type="ECO:0000256" key="1">
    <source>
        <dbReference type="SAM" id="MobiDB-lite"/>
    </source>
</evidence>
<comment type="caution">
    <text evidence="4">The sequence shown here is derived from an EMBL/GenBank/DDBJ whole genome shotgun (WGS) entry which is preliminary data.</text>
</comment>
<reference evidence="4" key="2">
    <citation type="journal article" date="2024" name="Plant">
        <title>Genomic evolution and insights into agronomic trait innovations of Sesamum species.</title>
        <authorList>
            <person name="Miao H."/>
            <person name="Wang L."/>
            <person name="Qu L."/>
            <person name="Liu H."/>
            <person name="Sun Y."/>
            <person name="Le M."/>
            <person name="Wang Q."/>
            <person name="Wei S."/>
            <person name="Zheng Y."/>
            <person name="Lin W."/>
            <person name="Duan Y."/>
            <person name="Cao H."/>
            <person name="Xiong S."/>
            <person name="Wang X."/>
            <person name="Wei L."/>
            <person name="Li C."/>
            <person name="Ma Q."/>
            <person name="Ju M."/>
            <person name="Zhao R."/>
            <person name="Li G."/>
            <person name="Mu C."/>
            <person name="Tian Q."/>
            <person name="Mei H."/>
            <person name="Zhang T."/>
            <person name="Gao T."/>
            <person name="Zhang H."/>
        </authorList>
    </citation>
    <scope>NUCLEOTIDE SEQUENCE</scope>
    <source>
        <strain evidence="4">KEN1</strain>
    </source>
</reference>
<dbReference type="Pfam" id="PF24626">
    <property type="entry name" value="SH3_Tf2-1"/>
    <property type="match status" value="1"/>
</dbReference>
<dbReference type="InterPro" id="IPR043502">
    <property type="entry name" value="DNA/RNA_pol_sf"/>
</dbReference>
<dbReference type="EMBL" id="JACGWN010000007">
    <property type="protein sequence ID" value="KAL0444806.1"/>
    <property type="molecule type" value="Genomic_DNA"/>
</dbReference>
<evidence type="ECO:0000259" key="3">
    <source>
        <dbReference type="Pfam" id="PF24626"/>
    </source>
</evidence>
<evidence type="ECO:0000313" key="4">
    <source>
        <dbReference type="EMBL" id="KAL0444806.1"/>
    </source>
</evidence>
<gene>
    <name evidence="4" type="ORF">Slati_2203300</name>
</gene>
<dbReference type="Pfam" id="PF17919">
    <property type="entry name" value="RT_RNaseH_2"/>
    <property type="match status" value="1"/>
</dbReference>
<accession>A0AAW2WXY6</accession>
<dbReference type="SUPFAM" id="SSF56672">
    <property type="entry name" value="DNA/RNA polymerases"/>
    <property type="match status" value="1"/>
</dbReference>
<feature type="domain" description="Reverse transcriptase/retrotransposon-derived protein RNase H-like" evidence="2">
    <location>
        <begin position="120"/>
        <end position="164"/>
    </location>
</feature>
<dbReference type="InterPro" id="IPR041577">
    <property type="entry name" value="RT_RNaseH_2"/>
</dbReference>
<dbReference type="AlphaFoldDB" id="A0AAW2WXY6"/>
<evidence type="ECO:0008006" key="5">
    <source>
        <dbReference type="Google" id="ProtNLM"/>
    </source>
</evidence>
<reference evidence="4" key="1">
    <citation type="submission" date="2020-06" db="EMBL/GenBank/DDBJ databases">
        <authorList>
            <person name="Li T."/>
            <person name="Hu X."/>
            <person name="Zhang T."/>
            <person name="Song X."/>
            <person name="Zhang H."/>
            <person name="Dai N."/>
            <person name="Sheng W."/>
            <person name="Hou X."/>
            <person name="Wei L."/>
        </authorList>
    </citation>
    <scope>NUCLEOTIDE SEQUENCE</scope>
    <source>
        <strain evidence="4">KEN1</strain>
        <tissue evidence="4">Leaf</tissue>
    </source>
</reference>
<proteinExistence type="predicted"/>